<keyword evidence="7" id="KW-1015">Disulfide bond</keyword>
<evidence type="ECO:0000259" key="11">
    <source>
        <dbReference type="PROSITE" id="PS52012"/>
    </source>
</evidence>
<dbReference type="Pfam" id="PF05730">
    <property type="entry name" value="CFEM"/>
    <property type="match status" value="1"/>
</dbReference>
<proteinExistence type="inferred from homology"/>
<evidence type="ECO:0000256" key="3">
    <source>
        <dbReference type="ARBA" id="ARBA00010031"/>
    </source>
</evidence>
<dbReference type="GO" id="GO:0005576">
    <property type="term" value="C:extracellular region"/>
    <property type="evidence" value="ECO:0007669"/>
    <property type="project" value="UniProtKB-SubCell"/>
</dbReference>
<keyword evidence="13" id="KW-1185">Reference proteome</keyword>
<sequence length="796" mass="79380">MHFTPATILVAGLAAQRVAATGWSVGAKSYSCPANTDNQCSTQQQGGYDWSGLNSGSFSSYGSNKFSGFQCSDAPHKRDVLSKRAFQDKCISGGLDDKPSISCHDDDTMSIDTYHISSSKDADLDCEYGMPDGSTCTEQHSCSSEGSIIQNTQCGGAKSVTFKPRNGDSGGCSMSIHSIGFNCGSASSTVPASTPTISSTYGIASSSIMTTSSVATTSDVISFSRSSSTLPSIETSPVTTSSVVISTTSSVVVSTSSTITSDVYSTSETSSVSSVETSPATASSVASITASYPARNISIPAVSSSAPSLTSSYGCYGASCSSSTSDVVSAVTSSSFSISIVSYSTSTVYSTTQSTSVSSGSTVIVTATIAISTTICPVTATQTGSVSSPASISSSTPLVISGSSTLTPNSTLVSAVTSSSASSYPTPNCPDLLPSCLNTWMYETSCKDNSDSDCYCKDSSFITHVMGCISAWSGSSSDTSAAASYLQGICAAHVPSNPAIITACPSTVVPATESSPATTSPAPVVPSTITIYSTQEYTITSCGPEVSNCPASSTVISTSSVPVSTSVITPSSSPVSPVTSSVSAIPVAPSTITLYSTQEVTVTSCAADVTNCPASSTIVATTSVAVSTTIVVPSVPASTSVAPVTAPAPTGPQTTITYSAPVTIPATYSTGVSSGLTINSSSITTHLITTVTVPQVQFTTSTIIVSGSSSAYTGLAAGCPSSVAATATAVTVPAVGAGSTSAPAPVYPTSFGTSYGTSWTARPTTSVVPFTGAGVKISGASFGGLAVGAVAALLVL</sequence>
<comment type="caution">
    <text evidence="12">The sequence shown here is derived from an EMBL/GenBank/DDBJ whole genome shotgun (WGS) entry which is preliminary data.</text>
</comment>
<dbReference type="PROSITE" id="PS52012">
    <property type="entry name" value="CFEM"/>
    <property type="match status" value="1"/>
</dbReference>
<dbReference type="GO" id="GO:0046872">
    <property type="term" value="F:metal ion binding"/>
    <property type="evidence" value="ECO:0007669"/>
    <property type="project" value="UniProtKB-UniRule"/>
</dbReference>
<organism evidence="12 13">
    <name type="scientific">Recurvomyces mirabilis</name>
    <dbReference type="NCBI Taxonomy" id="574656"/>
    <lineage>
        <taxon>Eukaryota</taxon>
        <taxon>Fungi</taxon>
        <taxon>Dikarya</taxon>
        <taxon>Ascomycota</taxon>
        <taxon>Pezizomycotina</taxon>
        <taxon>Dothideomycetes</taxon>
        <taxon>Dothideomycetidae</taxon>
        <taxon>Mycosphaerellales</taxon>
        <taxon>Teratosphaeriaceae</taxon>
        <taxon>Recurvomyces</taxon>
    </lineage>
</organism>
<feature type="chain" id="PRO_5042002401" description="CFEM domain-containing protein" evidence="10">
    <location>
        <begin position="21"/>
        <end position="796"/>
    </location>
</feature>
<keyword evidence="5" id="KW-0325">Glycoprotein</keyword>
<evidence type="ECO:0000256" key="4">
    <source>
        <dbReference type="ARBA" id="ARBA00022525"/>
    </source>
</evidence>
<evidence type="ECO:0000256" key="5">
    <source>
        <dbReference type="ARBA" id="ARBA00022622"/>
    </source>
</evidence>
<reference evidence="12" key="1">
    <citation type="submission" date="2023-07" db="EMBL/GenBank/DDBJ databases">
        <title>Black Yeasts Isolated from many extreme environments.</title>
        <authorList>
            <person name="Coleine C."/>
            <person name="Stajich J.E."/>
            <person name="Selbmann L."/>
        </authorList>
    </citation>
    <scope>NUCLEOTIDE SEQUENCE</scope>
    <source>
        <strain evidence="12">CCFEE 5485</strain>
    </source>
</reference>
<comment type="similarity">
    <text evidence="3">Belongs to the RBT5 family.</text>
</comment>
<evidence type="ECO:0000256" key="9">
    <source>
        <dbReference type="PROSITE-ProRule" id="PRU01356"/>
    </source>
</evidence>
<keyword evidence="8" id="KW-0449">Lipoprotein</keyword>
<keyword evidence="4" id="KW-0964">Secreted</keyword>
<dbReference type="GO" id="GO:0098552">
    <property type="term" value="C:side of membrane"/>
    <property type="evidence" value="ECO:0007669"/>
    <property type="project" value="UniProtKB-KW"/>
</dbReference>
<comment type="caution">
    <text evidence="9">Lacks conserved residue(s) required for the propagation of feature annotation.</text>
</comment>
<gene>
    <name evidence="12" type="ORF">LTR78_000823</name>
</gene>
<evidence type="ECO:0000256" key="6">
    <source>
        <dbReference type="ARBA" id="ARBA00022729"/>
    </source>
</evidence>
<evidence type="ECO:0000256" key="2">
    <source>
        <dbReference type="ARBA" id="ARBA00004613"/>
    </source>
</evidence>
<evidence type="ECO:0000256" key="10">
    <source>
        <dbReference type="SAM" id="SignalP"/>
    </source>
</evidence>
<evidence type="ECO:0000256" key="8">
    <source>
        <dbReference type="ARBA" id="ARBA00023288"/>
    </source>
</evidence>
<evidence type="ECO:0000313" key="12">
    <source>
        <dbReference type="EMBL" id="KAK3679262.1"/>
    </source>
</evidence>
<name>A0AAE0WVX8_9PEZI</name>
<comment type="subcellular location">
    <subcellularLocation>
        <location evidence="1">Membrane</location>
        <topology evidence="1">Lipid-anchor</topology>
        <topology evidence="1">GPI-anchor</topology>
    </subcellularLocation>
    <subcellularLocation>
        <location evidence="2">Secreted</location>
    </subcellularLocation>
</comment>
<keyword evidence="6 10" id="KW-0732">Signal</keyword>
<feature type="binding site" description="axial binding residue" evidence="9">
    <location>
        <position position="451"/>
    </location>
    <ligand>
        <name>heme</name>
        <dbReference type="ChEBI" id="CHEBI:30413"/>
    </ligand>
    <ligandPart>
        <name>Fe</name>
        <dbReference type="ChEBI" id="CHEBI:18248"/>
    </ligandPart>
</feature>
<keyword evidence="9" id="KW-0408">Iron</keyword>
<feature type="domain" description="CFEM" evidence="11">
    <location>
        <begin position="404"/>
        <end position="517"/>
    </location>
</feature>
<dbReference type="AlphaFoldDB" id="A0AAE0WVX8"/>
<evidence type="ECO:0000313" key="13">
    <source>
        <dbReference type="Proteomes" id="UP001274830"/>
    </source>
</evidence>
<keyword evidence="5" id="KW-0336">GPI-anchor</keyword>
<keyword evidence="9" id="KW-0349">Heme</keyword>
<keyword evidence="5" id="KW-0472">Membrane</keyword>
<dbReference type="EMBL" id="JAUTXT010000002">
    <property type="protein sequence ID" value="KAK3679262.1"/>
    <property type="molecule type" value="Genomic_DNA"/>
</dbReference>
<dbReference type="InterPro" id="IPR008427">
    <property type="entry name" value="Extracellular_membr_CFEM_dom"/>
</dbReference>
<evidence type="ECO:0000256" key="1">
    <source>
        <dbReference type="ARBA" id="ARBA00004589"/>
    </source>
</evidence>
<dbReference type="Proteomes" id="UP001274830">
    <property type="component" value="Unassembled WGS sequence"/>
</dbReference>
<feature type="signal peptide" evidence="10">
    <location>
        <begin position="1"/>
        <end position="20"/>
    </location>
</feature>
<keyword evidence="9" id="KW-0479">Metal-binding</keyword>
<evidence type="ECO:0000256" key="7">
    <source>
        <dbReference type="ARBA" id="ARBA00023157"/>
    </source>
</evidence>
<accession>A0AAE0WVX8</accession>
<protein>
    <recommendedName>
        <fullName evidence="11">CFEM domain-containing protein</fullName>
    </recommendedName>
</protein>